<dbReference type="STRING" id="1227454.C446_03766"/>
<reference evidence="2 3" key="1">
    <citation type="journal article" date="2014" name="PLoS Genet.">
        <title>Phylogenetically driven sequencing of extremely halophilic archaea reveals strategies for static and dynamic osmo-response.</title>
        <authorList>
            <person name="Becker E.A."/>
            <person name="Seitzer P.M."/>
            <person name="Tritt A."/>
            <person name="Larsen D."/>
            <person name="Krusor M."/>
            <person name="Yao A.I."/>
            <person name="Wu D."/>
            <person name="Madern D."/>
            <person name="Eisen J.A."/>
            <person name="Darling A.E."/>
            <person name="Facciotti M.T."/>
        </authorList>
    </citation>
    <scope>NUCLEOTIDE SEQUENCE [LARGE SCALE GENOMIC DNA]</scope>
    <source>
        <strain evidence="2 3">JCM 10879</strain>
    </source>
</reference>
<dbReference type="AlphaFoldDB" id="M0MC73"/>
<organism evidence="2 3">
    <name type="scientific">Halobiforma nitratireducens JCM 10879</name>
    <dbReference type="NCBI Taxonomy" id="1227454"/>
    <lineage>
        <taxon>Archaea</taxon>
        <taxon>Methanobacteriati</taxon>
        <taxon>Methanobacteriota</taxon>
        <taxon>Stenosarchaea group</taxon>
        <taxon>Halobacteria</taxon>
        <taxon>Halobacteriales</taxon>
        <taxon>Natrialbaceae</taxon>
        <taxon>Halobiforma</taxon>
    </lineage>
</organism>
<evidence type="ECO:0000313" key="3">
    <source>
        <dbReference type="Proteomes" id="UP000011607"/>
    </source>
</evidence>
<comment type="caution">
    <text evidence="2">The sequence shown here is derived from an EMBL/GenBank/DDBJ whole genome shotgun (WGS) entry which is preliminary data.</text>
</comment>
<dbReference type="Proteomes" id="UP000011607">
    <property type="component" value="Unassembled WGS sequence"/>
</dbReference>
<name>M0MC73_9EURY</name>
<keyword evidence="3" id="KW-1185">Reference proteome</keyword>
<dbReference type="RefSeq" id="WP_006671713.1">
    <property type="nucleotide sequence ID" value="NZ_AOMA01000048.1"/>
</dbReference>
<evidence type="ECO:0000259" key="1">
    <source>
        <dbReference type="Pfam" id="PF13577"/>
    </source>
</evidence>
<gene>
    <name evidence="2" type="ORF">C446_03766</name>
</gene>
<feature type="domain" description="SnoaL-like" evidence="1">
    <location>
        <begin position="4"/>
        <end position="128"/>
    </location>
</feature>
<evidence type="ECO:0000313" key="2">
    <source>
        <dbReference type="EMBL" id="EMA42933.1"/>
    </source>
</evidence>
<dbReference type="Pfam" id="PF13577">
    <property type="entry name" value="SnoaL_4"/>
    <property type="match status" value="1"/>
</dbReference>
<sequence>MDSRTSAREAVRRLKYDYCYAIDDGEYERWVSLFTEDGRFVLEFEGEQVYEGHQQLRTFAVDTFDDLYEHTAHFVTNPVLEVDPEDGTGSGRWYLLLCYRDADGATGWRQGRYVDEYRRIDGQWRIESSRASFGLSSSIASSES</sequence>
<dbReference type="OrthoDB" id="350084at2157"/>
<accession>M0MC73</accession>
<dbReference type="EMBL" id="AOMA01000048">
    <property type="protein sequence ID" value="EMA42933.1"/>
    <property type="molecule type" value="Genomic_DNA"/>
</dbReference>
<dbReference type="Gene3D" id="3.10.450.50">
    <property type="match status" value="1"/>
</dbReference>
<protein>
    <recommendedName>
        <fullName evidence="1">SnoaL-like domain-containing protein</fullName>
    </recommendedName>
</protein>
<dbReference type="SUPFAM" id="SSF54427">
    <property type="entry name" value="NTF2-like"/>
    <property type="match status" value="1"/>
</dbReference>
<proteinExistence type="predicted"/>
<dbReference type="InterPro" id="IPR037401">
    <property type="entry name" value="SnoaL-like"/>
</dbReference>
<dbReference type="InterPro" id="IPR032710">
    <property type="entry name" value="NTF2-like_dom_sf"/>
</dbReference>